<dbReference type="KEGG" id="smic:SmB9_33040"/>
<reference evidence="2 4" key="1">
    <citation type="submission" date="2018-06" db="EMBL/GenBank/DDBJ databases">
        <title>Complete Genome Sequence of the Microcystin-Degrading Bacterium Sphingosinicella microcystinivorans Strain B-9.</title>
        <authorList>
            <person name="Jin H."/>
            <person name="Nishizawa T."/>
            <person name="Guo Y."/>
            <person name="Nishizawa A."/>
            <person name="Park H."/>
            <person name="Kato H."/>
            <person name="Tsuji K."/>
            <person name="Harada K."/>
        </authorList>
    </citation>
    <scope>NUCLEOTIDE SEQUENCE [LARGE SCALE GENOMIC DNA]</scope>
    <source>
        <strain evidence="2 4">B9</strain>
    </source>
</reference>
<evidence type="ECO:0000313" key="5">
    <source>
        <dbReference type="Proteomes" id="UP000276029"/>
    </source>
</evidence>
<name>A0AAD1D894_SPHMI</name>
<dbReference type="InterPro" id="IPR037523">
    <property type="entry name" value="VOC_core"/>
</dbReference>
<evidence type="ECO:0000313" key="3">
    <source>
        <dbReference type="EMBL" id="RKS86309.1"/>
    </source>
</evidence>
<evidence type="ECO:0000259" key="1">
    <source>
        <dbReference type="PROSITE" id="PS51819"/>
    </source>
</evidence>
<organism evidence="2 4">
    <name type="scientific">Sphingosinicella microcystinivorans</name>
    <dbReference type="NCBI Taxonomy" id="335406"/>
    <lineage>
        <taxon>Bacteria</taxon>
        <taxon>Pseudomonadati</taxon>
        <taxon>Pseudomonadota</taxon>
        <taxon>Alphaproteobacteria</taxon>
        <taxon>Sphingomonadales</taxon>
        <taxon>Sphingosinicellaceae</taxon>
        <taxon>Sphingosinicella</taxon>
    </lineage>
</organism>
<dbReference type="EMBL" id="RBWX01000010">
    <property type="protein sequence ID" value="RKS86309.1"/>
    <property type="molecule type" value="Genomic_DNA"/>
</dbReference>
<evidence type="ECO:0000313" key="2">
    <source>
        <dbReference type="EMBL" id="BBE35646.1"/>
    </source>
</evidence>
<dbReference type="Proteomes" id="UP000275727">
    <property type="component" value="Chromosome"/>
</dbReference>
<dbReference type="Proteomes" id="UP000276029">
    <property type="component" value="Unassembled WGS sequence"/>
</dbReference>
<dbReference type="InterPro" id="IPR029068">
    <property type="entry name" value="Glyas_Bleomycin-R_OHBP_Dase"/>
</dbReference>
<dbReference type="PROSITE" id="PS51819">
    <property type="entry name" value="VOC"/>
    <property type="match status" value="1"/>
</dbReference>
<accession>A0AAD1D894</accession>
<reference evidence="3 5" key="2">
    <citation type="submission" date="2018-10" db="EMBL/GenBank/DDBJ databases">
        <title>Genomic Encyclopedia of Type Strains, Phase IV (KMG-IV): sequencing the most valuable type-strain genomes for metagenomic binning, comparative biology and taxonomic classification.</title>
        <authorList>
            <person name="Goeker M."/>
        </authorList>
    </citation>
    <scope>NUCLEOTIDE SEQUENCE [LARGE SCALE GENOMIC DNA]</scope>
    <source>
        <strain evidence="3 5">DSM 19791</strain>
    </source>
</reference>
<sequence>MRGGEVNWPFSSAARQRFVQNAYHVGDLDEAIMRWHRLFGIGPFIVRRNIALGSVHYRGAPSELHISAAHAQAGPVQIELIVQHCDTPSTFRDMYKGGEEGIHHVALFPEDHDAMVAHYAAQGCAVTTDIVTAEGRGASYVDCRQQIGHMIEIYRVNQSLFDFYDTIADAAARWDGRQLVIEY</sequence>
<keyword evidence="5" id="KW-1185">Reference proteome</keyword>
<dbReference type="Gene3D" id="3.10.180.10">
    <property type="entry name" value="2,3-Dihydroxybiphenyl 1,2-Dioxygenase, domain 1"/>
    <property type="match status" value="1"/>
</dbReference>
<dbReference type="EMBL" id="AP018711">
    <property type="protein sequence ID" value="BBE35646.1"/>
    <property type="molecule type" value="Genomic_DNA"/>
</dbReference>
<dbReference type="SUPFAM" id="SSF54593">
    <property type="entry name" value="Glyoxalase/Bleomycin resistance protein/Dihydroxybiphenyl dioxygenase"/>
    <property type="match status" value="1"/>
</dbReference>
<proteinExistence type="predicted"/>
<dbReference type="AlphaFoldDB" id="A0AAD1D894"/>
<protein>
    <submittedName>
        <fullName evidence="3">Glyoxalase/bleomycin resistance protein/dioxygenase superfamily protein</fullName>
    </submittedName>
</protein>
<dbReference type="Pfam" id="PF13669">
    <property type="entry name" value="Glyoxalase_4"/>
    <property type="match status" value="1"/>
</dbReference>
<feature type="domain" description="VOC" evidence="1">
    <location>
        <begin position="17"/>
        <end position="156"/>
    </location>
</feature>
<gene>
    <name evidence="3" type="ORF">DFR51_3011</name>
    <name evidence="2" type="ORF">SmB9_33040</name>
</gene>
<evidence type="ECO:0000313" key="4">
    <source>
        <dbReference type="Proteomes" id="UP000275727"/>
    </source>
</evidence>